<reference evidence="6 7" key="1">
    <citation type="journal article" date="2013" name="Nature">
        <title>Anaerobic oxidation of methane coupled to nitrate reduction in a novel archaeal lineage.</title>
        <authorList>
            <person name="Haroon M.F."/>
            <person name="Hu S."/>
            <person name="Shi Y."/>
            <person name="Imelfort M."/>
            <person name="Keller J."/>
            <person name="Hugenholtz P."/>
            <person name="Yuan Z."/>
            <person name="Tyson G.W."/>
        </authorList>
    </citation>
    <scope>NUCLEOTIDE SEQUENCE [LARGE SCALE GENOMIC DNA]</scope>
    <source>
        <strain evidence="6 7">ANME-2d</strain>
    </source>
</reference>
<comment type="subcellular location">
    <subcellularLocation>
        <location evidence="1">Membrane</location>
        <topology evidence="1">Multi-pass membrane protein</topology>
    </subcellularLocation>
</comment>
<feature type="transmembrane region" description="Helical" evidence="5">
    <location>
        <begin position="35"/>
        <end position="54"/>
    </location>
</feature>
<feature type="transmembrane region" description="Helical" evidence="5">
    <location>
        <begin position="60"/>
        <end position="80"/>
    </location>
</feature>
<organism evidence="6 7">
    <name type="scientific">Candidatus Methanoperedens nitratireducens</name>
    <dbReference type="NCBI Taxonomy" id="1392998"/>
    <lineage>
        <taxon>Archaea</taxon>
        <taxon>Methanobacteriati</taxon>
        <taxon>Methanobacteriota</taxon>
        <taxon>Stenosarchaea group</taxon>
        <taxon>Methanomicrobia</taxon>
        <taxon>Methanosarcinales</taxon>
        <taxon>ANME-2 cluster</taxon>
        <taxon>Candidatus Methanoperedentaceae</taxon>
        <taxon>Candidatus Methanoperedens</taxon>
    </lineage>
</organism>
<protein>
    <recommendedName>
        <fullName evidence="8">MtN3 and saliva related transmembrane protein</fullName>
    </recommendedName>
</protein>
<dbReference type="Gene3D" id="1.20.1280.290">
    <property type="match status" value="1"/>
</dbReference>
<dbReference type="RefSeq" id="WP_048093186.1">
    <property type="nucleotide sequence ID" value="NZ_JMIY01000007.1"/>
</dbReference>
<dbReference type="OrthoDB" id="11322at2157"/>
<dbReference type="EMBL" id="JMIY01000007">
    <property type="protein sequence ID" value="KCZ71057.1"/>
    <property type="molecule type" value="Genomic_DNA"/>
</dbReference>
<dbReference type="Pfam" id="PF04193">
    <property type="entry name" value="PQ-loop"/>
    <property type="match status" value="1"/>
</dbReference>
<evidence type="ECO:0008006" key="8">
    <source>
        <dbReference type="Google" id="ProtNLM"/>
    </source>
</evidence>
<dbReference type="GO" id="GO:0051119">
    <property type="term" value="F:sugar transmembrane transporter activity"/>
    <property type="evidence" value="ECO:0007669"/>
    <property type="project" value="InterPro"/>
</dbReference>
<evidence type="ECO:0000256" key="3">
    <source>
        <dbReference type="ARBA" id="ARBA00022989"/>
    </source>
</evidence>
<dbReference type="Proteomes" id="UP000027153">
    <property type="component" value="Unassembled WGS sequence"/>
</dbReference>
<name>A0A062V0Z8_9EURY</name>
<dbReference type="InterPro" id="IPR006603">
    <property type="entry name" value="PQ-loop_rpt"/>
</dbReference>
<evidence type="ECO:0000313" key="7">
    <source>
        <dbReference type="Proteomes" id="UP000027153"/>
    </source>
</evidence>
<evidence type="ECO:0000256" key="5">
    <source>
        <dbReference type="SAM" id="Phobius"/>
    </source>
</evidence>
<keyword evidence="4 5" id="KW-0472">Membrane</keyword>
<evidence type="ECO:0000256" key="1">
    <source>
        <dbReference type="ARBA" id="ARBA00004141"/>
    </source>
</evidence>
<keyword evidence="2 5" id="KW-0812">Transmembrane</keyword>
<dbReference type="NCBIfam" id="NF037968">
    <property type="entry name" value="SemiSWEET_2"/>
    <property type="match status" value="1"/>
</dbReference>
<dbReference type="GO" id="GO:0016020">
    <property type="term" value="C:membrane"/>
    <property type="evidence" value="ECO:0007669"/>
    <property type="project" value="UniProtKB-SubCell"/>
</dbReference>
<evidence type="ECO:0000256" key="2">
    <source>
        <dbReference type="ARBA" id="ARBA00022692"/>
    </source>
</evidence>
<sequence length="83" mass="9491">MEWYIVGVTAALLTTFGFVPQIIKMYRSKSAKDVSIVTFFQFSAGVLLWALYGIHLRDIIIIAANTVSFMILLVAIALYYRYY</sequence>
<comment type="caution">
    <text evidence="6">The sequence shown here is derived from an EMBL/GenBank/DDBJ whole genome shotgun (WGS) entry which is preliminary data.</text>
</comment>
<feature type="transmembrane region" description="Helical" evidence="5">
    <location>
        <begin position="6"/>
        <end position="23"/>
    </location>
</feature>
<accession>A0A062V0Z8</accession>
<evidence type="ECO:0000256" key="4">
    <source>
        <dbReference type="ARBA" id="ARBA00023136"/>
    </source>
</evidence>
<keyword evidence="3 5" id="KW-1133">Transmembrane helix</keyword>
<keyword evidence="7" id="KW-1185">Reference proteome</keyword>
<proteinExistence type="predicted"/>
<dbReference type="AlphaFoldDB" id="A0A062V0Z8"/>
<dbReference type="InterPro" id="IPR047662">
    <property type="entry name" value="SemiSWEET"/>
</dbReference>
<evidence type="ECO:0000313" key="6">
    <source>
        <dbReference type="EMBL" id="KCZ71057.1"/>
    </source>
</evidence>
<gene>
    <name evidence="6" type="ORF">ANME2D_03087</name>
</gene>